<dbReference type="InterPro" id="IPR011990">
    <property type="entry name" value="TPR-like_helical_dom_sf"/>
</dbReference>
<evidence type="ECO:0000259" key="3">
    <source>
        <dbReference type="PROSITE" id="PS50887"/>
    </source>
</evidence>
<feature type="transmembrane region" description="Helical" evidence="2">
    <location>
        <begin position="451"/>
        <end position="470"/>
    </location>
</feature>
<dbReference type="PANTHER" id="PTHR45138:SF9">
    <property type="entry name" value="DIGUANYLATE CYCLASE DGCM-RELATED"/>
    <property type="match status" value="1"/>
</dbReference>
<keyword evidence="2" id="KW-0472">Membrane</keyword>
<sequence length="629" mass="73290">MLKKCLIVIFIILSFIISKEILFSNTDLSYTEIIKEFKKDYESTEKISSESLSEYEEFLDKNGEKSDRFIIDTYIKYADNIISQEEEENIKSNIQESKYLNSKILGGQLLYKYYLENDKSNKAKELIINIFDQIKRKQFENNEDEITYFLGMVASEADDKSISIEILESLLDNKDATNRIKLKINEELRYLYLYINNYAKASEVSVKSIIISNQQNLHEETSEGLIELAQLFKKLGGIETGIELIKKSLSIDLEDEFKNADIKTYGLLTLGELYLTRGDYKNAKLVSEKIPKYKDSIPIDTYRDIEIIKANMDAKIAIMEDDLKLAKEHLDNSKYLQEIDEEDYYIGKEISYSLALGKFYEETNQYEDAIKLYESMLDENKNNIYIVEQILEALIDVEDDDTKRSDYYKQLIELKEKEEDERYGNYTFYILDKINNENELIEKNKSISNHYRLIILLIIVGGLIVIILFNKIKNIKVKSKQDVLVNAYNRRHFDTTYKRLLSKDKLFSIIILDLDNFKSINDNFGHDIGDIVLINICKVIQQLLDEKSSLFRYGGEEFVIISQDKSREEVLQLAENIRARVEFLHWKEDIVTTLSIGVAHSDDNGSNTFKKADEKLYVSKKTGKNKVTS</sequence>
<proteinExistence type="predicted"/>
<dbReference type="InterPro" id="IPR043128">
    <property type="entry name" value="Rev_trsase/Diguanyl_cyclase"/>
</dbReference>
<dbReference type="Pfam" id="PF00990">
    <property type="entry name" value="GGDEF"/>
    <property type="match status" value="1"/>
</dbReference>
<gene>
    <name evidence="4" type="ORF">QX51_01980</name>
</gene>
<dbReference type="RefSeq" id="WP_039678239.1">
    <property type="nucleotide sequence ID" value="NZ_JWHR01000027.1"/>
</dbReference>
<dbReference type="PROSITE" id="PS50005">
    <property type="entry name" value="TPR"/>
    <property type="match status" value="1"/>
</dbReference>
<dbReference type="PANTHER" id="PTHR45138">
    <property type="entry name" value="REGULATORY COMPONENTS OF SENSORY TRANSDUCTION SYSTEM"/>
    <property type="match status" value="1"/>
</dbReference>
<keyword evidence="5" id="KW-1185">Reference proteome</keyword>
<feature type="domain" description="GGDEF" evidence="3">
    <location>
        <begin position="505"/>
        <end position="629"/>
    </location>
</feature>
<dbReference type="SMART" id="SM00267">
    <property type="entry name" value="GGDEF"/>
    <property type="match status" value="1"/>
</dbReference>
<organism evidence="4 5">
    <name type="scientific">Terrisporobacter othiniensis</name>
    <dbReference type="NCBI Taxonomy" id="1577792"/>
    <lineage>
        <taxon>Bacteria</taxon>
        <taxon>Bacillati</taxon>
        <taxon>Bacillota</taxon>
        <taxon>Clostridia</taxon>
        <taxon>Peptostreptococcales</taxon>
        <taxon>Peptostreptococcaceae</taxon>
        <taxon>Terrisporobacter</taxon>
    </lineage>
</organism>
<dbReference type="InterPro" id="IPR050469">
    <property type="entry name" value="Diguanylate_Cyclase"/>
</dbReference>
<dbReference type="EMBL" id="JWHR01000027">
    <property type="protein sequence ID" value="KHS58550.1"/>
    <property type="molecule type" value="Genomic_DNA"/>
</dbReference>
<accession>A0A0B3WVD3</accession>
<evidence type="ECO:0000313" key="4">
    <source>
        <dbReference type="EMBL" id="KHS58550.1"/>
    </source>
</evidence>
<dbReference type="GO" id="GO:0052621">
    <property type="term" value="F:diguanylate cyclase activity"/>
    <property type="evidence" value="ECO:0007669"/>
    <property type="project" value="TreeGrafter"/>
</dbReference>
<name>A0A0B3WVD3_9FIRM</name>
<dbReference type="SUPFAM" id="SSF48452">
    <property type="entry name" value="TPR-like"/>
    <property type="match status" value="1"/>
</dbReference>
<reference evidence="4 5" key="1">
    <citation type="submission" date="2014-12" db="EMBL/GenBank/DDBJ databases">
        <title>Draft genome sequence of Terrisporobacter sp. 08-306576, isolated from the blood culture of a bacteremia patient.</title>
        <authorList>
            <person name="Lund L.C."/>
            <person name="Sydenham T.V."/>
            <person name="Hogh S.V."/>
            <person name="Skov M.N."/>
            <person name="Kemp M."/>
            <person name="Justesen U.S."/>
        </authorList>
    </citation>
    <scope>NUCLEOTIDE SEQUENCE [LARGE SCALE GENOMIC DNA]</scope>
    <source>
        <strain evidence="4 5">08-306576</strain>
    </source>
</reference>
<dbReference type="CDD" id="cd01949">
    <property type="entry name" value="GGDEF"/>
    <property type="match status" value="1"/>
</dbReference>
<dbReference type="GO" id="GO:1902201">
    <property type="term" value="P:negative regulation of bacterial-type flagellum-dependent cell motility"/>
    <property type="evidence" value="ECO:0007669"/>
    <property type="project" value="TreeGrafter"/>
</dbReference>
<dbReference type="STRING" id="1577792.QX51_01980"/>
<dbReference type="Proteomes" id="UP000031189">
    <property type="component" value="Unassembled WGS sequence"/>
</dbReference>
<dbReference type="OrthoDB" id="9805474at2"/>
<dbReference type="NCBIfam" id="TIGR00254">
    <property type="entry name" value="GGDEF"/>
    <property type="match status" value="1"/>
</dbReference>
<dbReference type="SUPFAM" id="SSF55073">
    <property type="entry name" value="Nucleotide cyclase"/>
    <property type="match status" value="1"/>
</dbReference>
<evidence type="ECO:0000256" key="1">
    <source>
        <dbReference type="PROSITE-ProRule" id="PRU00339"/>
    </source>
</evidence>
<dbReference type="InterPro" id="IPR029787">
    <property type="entry name" value="Nucleotide_cyclase"/>
</dbReference>
<dbReference type="GO" id="GO:0005886">
    <property type="term" value="C:plasma membrane"/>
    <property type="evidence" value="ECO:0007669"/>
    <property type="project" value="TreeGrafter"/>
</dbReference>
<keyword evidence="2" id="KW-1133">Transmembrane helix</keyword>
<dbReference type="Gene3D" id="3.30.70.270">
    <property type="match status" value="1"/>
</dbReference>
<dbReference type="Gene3D" id="1.25.40.10">
    <property type="entry name" value="Tetratricopeptide repeat domain"/>
    <property type="match status" value="1"/>
</dbReference>
<protein>
    <recommendedName>
        <fullName evidence="3">GGDEF domain-containing protein</fullName>
    </recommendedName>
</protein>
<dbReference type="FunFam" id="3.30.70.270:FF:000001">
    <property type="entry name" value="Diguanylate cyclase domain protein"/>
    <property type="match status" value="1"/>
</dbReference>
<dbReference type="InterPro" id="IPR000160">
    <property type="entry name" value="GGDEF_dom"/>
</dbReference>
<keyword evidence="1" id="KW-0802">TPR repeat</keyword>
<evidence type="ECO:0000313" key="5">
    <source>
        <dbReference type="Proteomes" id="UP000031189"/>
    </source>
</evidence>
<comment type="caution">
    <text evidence="4">The sequence shown here is derived from an EMBL/GenBank/DDBJ whole genome shotgun (WGS) entry which is preliminary data.</text>
</comment>
<keyword evidence="2" id="KW-0812">Transmembrane</keyword>
<dbReference type="GO" id="GO:0043709">
    <property type="term" value="P:cell adhesion involved in single-species biofilm formation"/>
    <property type="evidence" value="ECO:0007669"/>
    <property type="project" value="TreeGrafter"/>
</dbReference>
<dbReference type="InterPro" id="IPR019734">
    <property type="entry name" value="TPR_rpt"/>
</dbReference>
<feature type="repeat" description="TPR" evidence="1">
    <location>
        <begin position="350"/>
        <end position="383"/>
    </location>
</feature>
<dbReference type="PROSITE" id="PS50887">
    <property type="entry name" value="GGDEF"/>
    <property type="match status" value="1"/>
</dbReference>
<dbReference type="AlphaFoldDB" id="A0A0B3WVD3"/>
<evidence type="ECO:0000256" key="2">
    <source>
        <dbReference type="SAM" id="Phobius"/>
    </source>
</evidence>